<accession>A0A2S0I994</accession>
<name>A0A2S0I994_9BURK</name>
<protein>
    <recommendedName>
        <fullName evidence="2">DUF2846 domain-containing protein</fullName>
    </recommendedName>
</protein>
<evidence type="ECO:0000256" key="1">
    <source>
        <dbReference type="SAM" id="SignalP"/>
    </source>
</evidence>
<feature type="domain" description="DUF2846" evidence="2">
    <location>
        <begin position="39"/>
        <end position="124"/>
    </location>
</feature>
<proteinExistence type="predicted"/>
<dbReference type="AlphaFoldDB" id="A0A2S0I994"/>
<keyword evidence="4" id="KW-1185">Reference proteome</keyword>
<dbReference type="EMBL" id="CP023270">
    <property type="protein sequence ID" value="AVJ28605.1"/>
    <property type="molecule type" value="Genomic_DNA"/>
</dbReference>
<dbReference type="PROSITE" id="PS51257">
    <property type="entry name" value="PROKAR_LIPOPROTEIN"/>
    <property type="match status" value="1"/>
</dbReference>
<keyword evidence="1" id="KW-0732">Signal</keyword>
<evidence type="ECO:0000313" key="4">
    <source>
        <dbReference type="Proteomes" id="UP000239477"/>
    </source>
</evidence>
<evidence type="ECO:0000313" key="3">
    <source>
        <dbReference type="EMBL" id="AVJ28605.1"/>
    </source>
</evidence>
<dbReference type="Proteomes" id="UP000239477">
    <property type="component" value="Chromosome"/>
</dbReference>
<dbReference type="InterPro" id="IPR022548">
    <property type="entry name" value="DUF2846"/>
</dbReference>
<evidence type="ECO:0000259" key="2">
    <source>
        <dbReference type="Pfam" id="PF11008"/>
    </source>
</evidence>
<organism evidence="3 4">
    <name type="scientific">Achromobacter spanius</name>
    <dbReference type="NCBI Taxonomy" id="217203"/>
    <lineage>
        <taxon>Bacteria</taxon>
        <taxon>Pseudomonadati</taxon>
        <taxon>Pseudomonadota</taxon>
        <taxon>Betaproteobacteria</taxon>
        <taxon>Burkholderiales</taxon>
        <taxon>Alcaligenaceae</taxon>
        <taxon>Achromobacter</taxon>
    </lineage>
</organism>
<dbReference type="PIRSF" id="PIRSF012335">
    <property type="entry name" value="UCP012335"/>
    <property type="match status" value="1"/>
</dbReference>
<feature type="chain" id="PRO_5015416628" description="DUF2846 domain-containing protein" evidence="1">
    <location>
        <begin position="24"/>
        <end position="152"/>
    </location>
</feature>
<reference evidence="3 4" key="1">
    <citation type="submission" date="2017-09" db="EMBL/GenBank/DDBJ databases">
        <title>Genomic, metabolic, and phenotypic characteristics of bacterial isolates from the natural microbiome of the model nematode Caenorhabditis elegans.</title>
        <authorList>
            <person name="Zimmermann J."/>
            <person name="Obeng N."/>
            <person name="Yang W."/>
            <person name="Obeng O."/>
            <person name="Kissoyan K."/>
            <person name="Pees B."/>
            <person name="Dirksen P."/>
            <person name="Hoppner M."/>
            <person name="Franke A."/>
            <person name="Rosenstiel P."/>
            <person name="Leippe M."/>
            <person name="Dierking K."/>
            <person name="Kaleta C."/>
            <person name="Schulenburg H."/>
        </authorList>
    </citation>
    <scope>NUCLEOTIDE SEQUENCE [LARGE SCALE GENOMIC DNA]</scope>
    <source>
        <strain evidence="3 4">MYb73</strain>
    </source>
</reference>
<feature type="signal peptide" evidence="1">
    <location>
        <begin position="1"/>
        <end position="23"/>
    </location>
</feature>
<dbReference type="OrthoDB" id="7375569at2"/>
<dbReference type="InterPro" id="IPR016596">
    <property type="entry name" value="UCP012335"/>
</dbReference>
<gene>
    <name evidence="3" type="ORF">CLM73_16620</name>
</gene>
<sequence>MLKLAVACAAVLAATGCANVPLASQESNQKAKTFAAPDEGKSGLYVYRDSFVGKALKKDVYIDENCLGETADRVFFYTQVQGDQQHKVSTESEFSPNDLLLTMQAGKNYFVRQFIKMGVFVGGADVEEVSEEEGKRVISKPEVKLAVEGQCG</sequence>
<dbReference type="Pfam" id="PF11008">
    <property type="entry name" value="DUF2846"/>
    <property type="match status" value="1"/>
</dbReference>